<keyword evidence="3 6" id="KW-1133">Transmembrane helix</keyword>
<protein>
    <recommendedName>
        <fullName evidence="7">Sugar phosphate transporter domain-containing protein</fullName>
    </recommendedName>
</protein>
<evidence type="ECO:0000256" key="4">
    <source>
        <dbReference type="ARBA" id="ARBA00023136"/>
    </source>
</evidence>
<dbReference type="SUPFAM" id="SSF103481">
    <property type="entry name" value="Multidrug resistance efflux transporter EmrE"/>
    <property type="match status" value="2"/>
</dbReference>
<feature type="transmembrane region" description="Helical" evidence="6">
    <location>
        <begin position="20"/>
        <end position="39"/>
    </location>
</feature>
<keyword evidence="4 6" id="KW-0472">Membrane</keyword>
<reference evidence="8" key="1">
    <citation type="submission" date="2021-05" db="EMBL/GenBank/DDBJ databases">
        <title>The genome of the haptophyte Pavlova lutheri (Diacronema luteri, Pavlovales) - a model for lipid biosynthesis in eukaryotic algae.</title>
        <authorList>
            <person name="Hulatt C.J."/>
            <person name="Posewitz M.C."/>
        </authorList>
    </citation>
    <scope>NUCLEOTIDE SEQUENCE</scope>
    <source>
        <strain evidence="8">NIVA-4/92</strain>
    </source>
</reference>
<accession>A0A8J6CJH9</accession>
<feature type="transmembrane region" description="Helical" evidence="6">
    <location>
        <begin position="110"/>
        <end position="130"/>
    </location>
</feature>
<evidence type="ECO:0000259" key="7">
    <source>
        <dbReference type="Pfam" id="PF03151"/>
    </source>
</evidence>
<gene>
    <name evidence="8" type="ORF">KFE25_006413</name>
</gene>
<evidence type="ECO:0000256" key="6">
    <source>
        <dbReference type="SAM" id="Phobius"/>
    </source>
</evidence>
<organism evidence="8 9">
    <name type="scientific">Diacronema lutheri</name>
    <name type="common">Unicellular marine alga</name>
    <name type="synonym">Monochrysis lutheri</name>
    <dbReference type="NCBI Taxonomy" id="2081491"/>
    <lineage>
        <taxon>Eukaryota</taxon>
        <taxon>Haptista</taxon>
        <taxon>Haptophyta</taxon>
        <taxon>Pavlovophyceae</taxon>
        <taxon>Pavlovales</taxon>
        <taxon>Pavlovaceae</taxon>
        <taxon>Diacronema</taxon>
    </lineage>
</organism>
<dbReference type="Pfam" id="PF03151">
    <property type="entry name" value="TPT"/>
    <property type="match status" value="1"/>
</dbReference>
<feature type="region of interest" description="Disordered" evidence="5">
    <location>
        <begin position="395"/>
        <end position="420"/>
    </location>
</feature>
<dbReference type="OrthoDB" id="18894at2759"/>
<evidence type="ECO:0000313" key="9">
    <source>
        <dbReference type="Proteomes" id="UP000751190"/>
    </source>
</evidence>
<sequence length="420" mass="45146">MGSAPSPRAHCPPPRLGHCAHVLALTLTWYSIGLGLVYVNKFMLTDEKFHFPFITVLVTNLWLWLAAVFLTAIGWFRPQSISWALFKWQAVPTGICTGLDIGTANWSLQYLNVTFFTMIRGTIPSFVLVFSMCCGLEQLEPIRVASTLAVCVGIALASMGELEFHVPGVVMCVLSCTIAGARWVLIELMMATPQPRLGPSGGVSSDAVLQTQRTAYRPASGTTPLGTILLVTPVTICACAPFAAIFELRAFLRSRWVTDPGHWRQAMAYLAAVTVLSFLLTLSKFHLVKATSSLNMSLMGILKQLLQILGAVLLFGDRLTVVRALGFATCSAGLACYNIVECRELCAPGALGGCGGSAPADGAGAHDRTPGLVPWQTKLVSFDGRNGEMRALLPIGRPVDDESASDGSSDPILETSSRRR</sequence>
<dbReference type="PANTHER" id="PTHR11132">
    <property type="entry name" value="SOLUTE CARRIER FAMILY 35"/>
    <property type="match status" value="1"/>
</dbReference>
<evidence type="ECO:0000313" key="8">
    <source>
        <dbReference type="EMBL" id="KAG8469958.1"/>
    </source>
</evidence>
<feature type="domain" description="Sugar phosphate transporter" evidence="7">
    <location>
        <begin position="22"/>
        <end position="190"/>
    </location>
</feature>
<feature type="transmembrane region" description="Helical" evidence="6">
    <location>
        <begin position="142"/>
        <end position="160"/>
    </location>
</feature>
<dbReference type="InterPro" id="IPR037185">
    <property type="entry name" value="EmrE-like"/>
</dbReference>
<evidence type="ECO:0000256" key="1">
    <source>
        <dbReference type="ARBA" id="ARBA00004141"/>
    </source>
</evidence>
<evidence type="ECO:0000256" key="5">
    <source>
        <dbReference type="SAM" id="MobiDB-lite"/>
    </source>
</evidence>
<proteinExistence type="predicted"/>
<name>A0A8J6CJH9_DIALT</name>
<dbReference type="InterPro" id="IPR050186">
    <property type="entry name" value="TPT_transporter"/>
</dbReference>
<dbReference type="EMBL" id="JAGTXO010000002">
    <property type="protein sequence ID" value="KAG8469958.1"/>
    <property type="molecule type" value="Genomic_DNA"/>
</dbReference>
<comment type="subcellular location">
    <subcellularLocation>
        <location evidence="1">Membrane</location>
        <topology evidence="1">Multi-pass membrane protein</topology>
    </subcellularLocation>
</comment>
<dbReference type="GO" id="GO:0016020">
    <property type="term" value="C:membrane"/>
    <property type="evidence" value="ECO:0007669"/>
    <property type="project" value="UniProtKB-SubCell"/>
</dbReference>
<dbReference type="OMA" id="NIVECRE"/>
<feature type="transmembrane region" description="Helical" evidence="6">
    <location>
        <begin position="225"/>
        <end position="246"/>
    </location>
</feature>
<evidence type="ECO:0000256" key="3">
    <source>
        <dbReference type="ARBA" id="ARBA00022989"/>
    </source>
</evidence>
<keyword evidence="2 6" id="KW-0812">Transmembrane</keyword>
<dbReference type="AlphaFoldDB" id="A0A8J6CJH9"/>
<keyword evidence="9" id="KW-1185">Reference proteome</keyword>
<feature type="transmembrane region" description="Helical" evidence="6">
    <location>
        <begin position="166"/>
        <end position="186"/>
    </location>
</feature>
<dbReference type="InterPro" id="IPR004853">
    <property type="entry name" value="Sugar_P_trans_dom"/>
</dbReference>
<comment type="caution">
    <text evidence="8">The sequence shown here is derived from an EMBL/GenBank/DDBJ whole genome shotgun (WGS) entry which is preliminary data.</text>
</comment>
<feature type="transmembrane region" description="Helical" evidence="6">
    <location>
        <begin position="51"/>
        <end position="76"/>
    </location>
</feature>
<evidence type="ECO:0000256" key="2">
    <source>
        <dbReference type="ARBA" id="ARBA00022692"/>
    </source>
</evidence>
<feature type="transmembrane region" description="Helical" evidence="6">
    <location>
        <begin position="266"/>
        <end position="282"/>
    </location>
</feature>
<dbReference type="Proteomes" id="UP000751190">
    <property type="component" value="Unassembled WGS sequence"/>
</dbReference>